<organism evidence="1 2">
    <name type="scientific">Vibrio genomosp. F10 str. ZF-129</name>
    <dbReference type="NCBI Taxonomy" id="1187848"/>
    <lineage>
        <taxon>Bacteria</taxon>
        <taxon>Pseudomonadati</taxon>
        <taxon>Pseudomonadota</taxon>
        <taxon>Gammaproteobacteria</taxon>
        <taxon>Vibrionales</taxon>
        <taxon>Vibrionaceae</taxon>
        <taxon>Vibrio</taxon>
    </lineage>
</organism>
<dbReference type="RefSeq" id="WP_017041299.1">
    <property type="nucleotide sequence ID" value="NZ_AJYQ02000002.1"/>
</dbReference>
<comment type="caution">
    <text evidence="1">The sequence shown here is derived from an EMBL/GenBank/DDBJ whole genome shotgun (WGS) entry which is preliminary data.</text>
</comment>
<reference evidence="1 2" key="1">
    <citation type="journal article" date="2012" name="Science">
        <title>Ecological populations of bacteria act as socially cohesive units of antibiotic production and resistance.</title>
        <authorList>
            <person name="Cordero O.X."/>
            <person name="Wildschutte H."/>
            <person name="Kirkup B."/>
            <person name="Proehl S."/>
            <person name="Ngo L."/>
            <person name="Hussain F."/>
            <person name="Le Roux F."/>
            <person name="Mincer T."/>
            <person name="Polz M.F."/>
        </authorList>
    </citation>
    <scope>NUCLEOTIDE SEQUENCE [LARGE SCALE GENOMIC DNA]</scope>
    <source>
        <strain evidence="1 2">ZF-129</strain>
    </source>
</reference>
<sequence length="87" mass="9668">MASVLKQVAIIGFDQQGEIVQVKQLSLDLASTDLNAAKQVVEQFLNDDSDSVKVVLCKSKDVIFHDTNKVIERLKEATTQRVLPQEV</sequence>
<protein>
    <submittedName>
        <fullName evidence="1">Uncharacterized protein</fullName>
    </submittedName>
</protein>
<dbReference type="Proteomes" id="UP000094741">
    <property type="component" value="Unassembled WGS sequence"/>
</dbReference>
<evidence type="ECO:0000313" key="1">
    <source>
        <dbReference type="EMBL" id="OEE38302.1"/>
    </source>
</evidence>
<dbReference type="EMBL" id="AJYQ02000002">
    <property type="protein sequence ID" value="OEE38302.1"/>
    <property type="molecule type" value="Genomic_DNA"/>
</dbReference>
<dbReference type="AlphaFoldDB" id="A0A1E5BKC5"/>
<gene>
    <name evidence="1" type="ORF">A1QO_02675</name>
</gene>
<name>A0A1E5BKC5_9VIBR</name>
<evidence type="ECO:0000313" key="2">
    <source>
        <dbReference type="Proteomes" id="UP000094741"/>
    </source>
</evidence>
<proteinExistence type="predicted"/>
<accession>A0A1E5BKC5</accession>